<proteinExistence type="predicted"/>
<reference evidence="1" key="1">
    <citation type="submission" date="2017-02" db="EMBL/GenBank/DDBJ databases">
        <title>Delving into the versatile metabolic prowess of the omnipresent phylum Bacteroidetes.</title>
        <authorList>
            <person name="Nobu M.K."/>
            <person name="Mei R."/>
            <person name="Narihiro T."/>
            <person name="Kuroda K."/>
            <person name="Liu W.-T."/>
        </authorList>
    </citation>
    <scope>NUCLEOTIDE SEQUENCE</scope>
    <source>
        <strain evidence="1">ADurb.Bin276</strain>
    </source>
</reference>
<dbReference type="EMBL" id="MWBQ01000098">
    <property type="protein sequence ID" value="OQA57036.1"/>
    <property type="molecule type" value="Genomic_DNA"/>
</dbReference>
<dbReference type="Proteomes" id="UP000485569">
    <property type="component" value="Unassembled WGS sequence"/>
</dbReference>
<evidence type="ECO:0000313" key="1">
    <source>
        <dbReference type="EMBL" id="OQA57036.1"/>
    </source>
</evidence>
<dbReference type="AlphaFoldDB" id="A0A1V5SR71"/>
<sequence>MSAGKVSIIRSLANIKKRGMAAAIGGIIRRLMIHISKEVLVFAFHRMKAKENAAMHPITSEKITEIIDAIKLFLIYQKIDFCSNTTR</sequence>
<protein>
    <submittedName>
        <fullName evidence="1">Uncharacterized protein</fullName>
    </submittedName>
</protein>
<gene>
    <name evidence="1" type="ORF">BWY41_01374</name>
</gene>
<name>A0A1V5SR71_9BACT</name>
<accession>A0A1V5SR71</accession>
<comment type="caution">
    <text evidence="1">The sequence shown here is derived from an EMBL/GenBank/DDBJ whole genome shotgun (WGS) entry which is preliminary data.</text>
</comment>
<organism evidence="1">
    <name type="scientific">Candidatus Atribacter allofermentans</name>
    <dbReference type="NCBI Taxonomy" id="1852833"/>
    <lineage>
        <taxon>Bacteria</taxon>
        <taxon>Pseudomonadati</taxon>
        <taxon>Atribacterota</taxon>
        <taxon>Atribacteria</taxon>
        <taxon>Atribacterales</taxon>
        <taxon>Atribacteraceae</taxon>
        <taxon>Atribacter</taxon>
    </lineage>
</organism>